<dbReference type="PANTHER" id="PTHR42791:SF1">
    <property type="entry name" value="N-ACETYLTRANSFERASE DOMAIN-CONTAINING PROTEIN"/>
    <property type="match status" value="1"/>
</dbReference>
<evidence type="ECO:0000313" key="3">
    <source>
        <dbReference type="Proteomes" id="UP000313948"/>
    </source>
</evidence>
<dbReference type="EMBL" id="CP040899">
    <property type="protein sequence ID" value="QDB80472.1"/>
    <property type="molecule type" value="Genomic_DNA"/>
</dbReference>
<sequence>MDRTRQVTVAVATDEERAGLALLAAHAMRDNPVHVAALGPDPGRRVEVVRRVFTVLLDSREVLTARLDGRVVGLAAHLSPPHAPPRAGELLRLVPALGRAGARAPRLARWFAAWTRRDPATPHSHLGPVAVADAARGQGVGSALLRRYTERLDERGESGYLETDRPAAARLYRRFGFEVVDEHRVLHVPTLFMARP</sequence>
<dbReference type="PROSITE" id="PS51186">
    <property type="entry name" value="GNAT"/>
    <property type="match status" value="1"/>
</dbReference>
<reference evidence="2 3" key="1">
    <citation type="submission" date="2019-05" db="EMBL/GenBank/DDBJ databases">
        <title>Georgenia *** sp. nov., and Georgenia *** sp. nov., isolated from the intestinal contents of plateau pika (Ochotona curzoniae) in the Qinghai-Tibet plateau of China.</title>
        <authorList>
            <person name="Tian Z."/>
        </authorList>
    </citation>
    <scope>NUCLEOTIDE SEQUENCE [LARGE SCALE GENOMIC DNA]</scope>
    <source>
        <strain evidence="2 3">Z294</strain>
    </source>
</reference>
<name>A0ABX5VPP0_9MICO</name>
<gene>
    <name evidence="2" type="ORF">FE251_14635</name>
</gene>
<dbReference type="InterPro" id="IPR016181">
    <property type="entry name" value="Acyl_CoA_acyltransferase"/>
</dbReference>
<dbReference type="PANTHER" id="PTHR42791">
    <property type="entry name" value="GNAT FAMILY ACETYLTRANSFERASE"/>
    <property type="match status" value="1"/>
</dbReference>
<dbReference type="Gene3D" id="3.40.630.30">
    <property type="match status" value="1"/>
</dbReference>
<organism evidence="2 3">
    <name type="scientific">Georgenia wutianyii</name>
    <dbReference type="NCBI Taxonomy" id="2585135"/>
    <lineage>
        <taxon>Bacteria</taxon>
        <taxon>Bacillati</taxon>
        <taxon>Actinomycetota</taxon>
        <taxon>Actinomycetes</taxon>
        <taxon>Micrococcales</taxon>
        <taxon>Bogoriellaceae</taxon>
        <taxon>Georgenia</taxon>
    </lineage>
</organism>
<dbReference type="Pfam" id="PF00583">
    <property type="entry name" value="Acetyltransf_1"/>
    <property type="match status" value="1"/>
</dbReference>
<dbReference type="RefSeq" id="WP_139072371.1">
    <property type="nucleotide sequence ID" value="NZ_CP040899.1"/>
</dbReference>
<dbReference type="SUPFAM" id="SSF55729">
    <property type="entry name" value="Acyl-CoA N-acyltransferases (Nat)"/>
    <property type="match status" value="1"/>
</dbReference>
<dbReference type="Proteomes" id="UP000313948">
    <property type="component" value="Chromosome"/>
</dbReference>
<feature type="domain" description="N-acetyltransferase" evidence="1">
    <location>
        <begin position="7"/>
        <end position="196"/>
    </location>
</feature>
<dbReference type="InterPro" id="IPR052523">
    <property type="entry name" value="Trichothecene_AcTrans"/>
</dbReference>
<protein>
    <submittedName>
        <fullName evidence="2">GNAT family N-acetyltransferase</fullName>
    </submittedName>
</protein>
<dbReference type="CDD" id="cd04301">
    <property type="entry name" value="NAT_SF"/>
    <property type="match status" value="1"/>
</dbReference>
<evidence type="ECO:0000313" key="2">
    <source>
        <dbReference type="EMBL" id="QDB80472.1"/>
    </source>
</evidence>
<dbReference type="InterPro" id="IPR000182">
    <property type="entry name" value="GNAT_dom"/>
</dbReference>
<keyword evidence="3" id="KW-1185">Reference proteome</keyword>
<accession>A0ABX5VPP0</accession>
<proteinExistence type="predicted"/>
<evidence type="ECO:0000259" key="1">
    <source>
        <dbReference type="PROSITE" id="PS51186"/>
    </source>
</evidence>